<dbReference type="SFLD" id="SFLDS00003">
    <property type="entry name" value="Haloacid_Dehalogenase"/>
    <property type="match status" value="1"/>
</dbReference>
<gene>
    <name evidence="4" type="ORF">C8E03_10162</name>
</gene>
<dbReference type="InterPro" id="IPR023198">
    <property type="entry name" value="PGP-like_dom2"/>
</dbReference>
<reference evidence="4 5" key="1">
    <citation type="submission" date="2018-05" db="EMBL/GenBank/DDBJ databases">
        <title>Genomic Encyclopedia of Type Strains, Phase IV (KMG-IV): sequencing the most valuable type-strain genomes for metagenomic binning, comparative biology and taxonomic classification.</title>
        <authorList>
            <person name="Goeker M."/>
        </authorList>
    </citation>
    <scope>NUCLEOTIDE SEQUENCE [LARGE SCALE GENOMIC DNA]</scope>
    <source>
        <strain evidence="4 5">DSM 28816</strain>
    </source>
</reference>
<dbReference type="InterPro" id="IPR036412">
    <property type="entry name" value="HAD-like_sf"/>
</dbReference>
<protein>
    <submittedName>
        <fullName evidence="4">HAD superfamily hydrolase (TIGR01509 family)</fullName>
    </submittedName>
</protein>
<dbReference type="PANTHER" id="PTHR18901:SF38">
    <property type="entry name" value="PSEUDOURIDINE-5'-PHOSPHATASE"/>
    <property type="match status" value="1"/>
</dbReference>
<dbReference type="CDD" id="cd07505">
    <property type="entry name" value="HAD_BPGM-like"/>
    <property type="match status" value="1"/>
</dbReference>
<dbReference type="RefSeq" id="WP_110289951.1">
    <property type="nucleotide sequence ID" value="NZ_QICS01000001.1"/>
</dbReference>
<dbReference type="GO" id="GO:0046872">
    <property type="term" value="F:metal ion binding"/>
    <property type="evidence" value="ECO:0007669"/>
    <property type="project" value="UniProtKB-KW"/>
</dbReference>
<dbReference type="PANTHER" id="PTHR18901">
    <property type="entry name" value="2-DEOXYGLUCOSE-6-PHOSPHATE PHOSPHATASE 2"/>
    <property type="match status" value="1"/>
</dbReference>
<dbReference type="InterPro" id="IPR041492">
    <property type="entry name" value="HAD_2"/>
</dbReference>
<evidence type="ECO:0000256" key="3">
    <source>
        <dbReference type="ARBA" id="ARBA00022801"/>
    </source>
</evidence>
<dbReference type="Proteomes" id="UP000247523">
    <property type="component" value="Unassembled WGS sequence"/>
</dbReference>
<accession>A0A318EVC8</accession>
<dbReference type="SUPFAM" id="SSF56784">
    <property type="entry name" value="HAD-like"/>
    <property type="match status" value="1"/>
</dbReference>
<dbReference type="Gene3D" id="1.10.150.240">
    <property type="entry name" value="Putative phosphatase, domain 2"/>
    <property type="match status" value="1"/>
</dbReference>
<sequence>MLNNIKAVLFDLDGTLIDSMSVWKSIDIEFLADYGLELPNDLQSSIEGMSFTETAFYFKERFHFKESIEEIKSIWNKMAYEEYTTTVQLKDGVVSFLQYLKENNIKTGISTSNSIELVKGVLNAKGISHFFDTVLTACEVNAGKPSPDIYLKTAERLNVKPTECLVFEDIPMGILAGKNANMKVCTIYDDFSKNQDSKKRELADYYINTFYEVLEGTYEVLINE</sequence>
<evidence type="ECO:0000256" key="2">
    <source>
        <dbReference type="ARBA" id="ARBA00022723"/>
    </source>
</evidence>
<dbReference type="Gene3D" id="3.40.50.1000">
    <property type="entry name" value="HAD superfamily/HAD-like"/>
    <property type="match status" value="1"/>
</dbReference>
<dbReference type="Pfam" id="PF13419">
    <property type="entry name" value="HAD_2"/>
    <property type="match status" value="1"/>
</dbReference>
<dbReference type="PRINTS" id="PR00413">
    <property type="entry name" value="HADHALOGNASE"/>
</dbReference>
<dbReference type="EMBL" id="QICS01000001">
    <property type="protein sequence ID" value="PXV95433.1"/>
    <property type="molecule type" value="Genomic_DNA"/>
</dbReference>
<dbReference type="InterPro" id="IPR023214">
    <property type="entry name" value="HAD_sf"/>
</dbReference>
<dbReference type="AlphaFoldDB" id="A0A318EVC8"/>
<keyword evidence="3 4" id="KW-0378">Hydrolase</keyword>
<dbReference type="GO" id="GO:0016791">
    <property type="term" value="F:phosphatase activity"/>
    <property type="evidence" value="ECO:0007669"/>
    <property type="project" value="TreeGrafter"/>
</dbReference>
<comment type="similarity">
    <text evidence="1">Belongs to the HAD-like hydrolase superfamily. CbbY/CbbZ/Gph/YieH family.</text>
</comment>
<dbReference type="SFLD" id="SFLDG01135">
    <property type="entry name" value="C1.5.6:_HAD__Beta-PGM__Phospha"/>
    <property type="match status" value="1"/>
</dbReference>
<dbReference type="NCBIfam" id="TIGR01509">
    <property type="entry name" value="HAD-SF-IA-v3"/>
    <property type="match status" value="1"/>
</dbReference>
<evidence type="ECO:0000313" key="4">
    <source>
        <dbReference type="EMBL" id="PXV95433.1"/>
    </source>
</evidence>
<organism evidence="4 5">
    <name type="scientific">Lachnotalea glycerini</name>
    <dbReference type="NCBI Taxonomy" id="1763509"/>
    <lineage>
        <taxon>Bacteria</taxon>
        <taxon>Bacillati</taxon>
        <taxon>Bacillota</taxon>
        <taxon>Clostridia</taxon>
        <taxon>Lachnospirales</taxon>
        <taxon>Lachnospiraceae</taxon>
        <taxon>Lachnotalea</taxon>
    </lineage>
</organism>
<evidence type="ECO:0000256" key="1">
    <source>
        <dbReference type="ARBA" id="ARBA00006171"/>
    </source>
</evidence>
<evidence type="ECO:0000313" key="5">
    <source>
        <dbReference type="Proteomes" id="UP000247523"/>
    </source>
</evidence>
<dbReference type="InterPro" id="IPR006439">
    <property type="entry name" value="HAD-SF_hydro_IA"/>
</dbReference>
<name>A0A318EVC8_9FIRM</name>
<keyword evidence="2" id="KW-0479">Metal-binding</keyword>
<comment type="caution">
    <text evidence="4">The sequence shown here is derived from an EMBL/GenBank/DDBJ whole genome shotgun (WGS) entry which is preliminary data.</text>
</comment>
<dbReference type="FunFam" id="3.40.50.1000:FF:000036">
    <property type="entry name" value="HAD family hydrolase"/>
    <property type="match status" value="1"/>
</dbReference>
<dbReference type="SFLD" id="SFLDG01129">
    <property type="entry name" value="C1.5:_HAD__Beta-PGM__Phosphata"/>
    <property type="match status" value="1"/>
</dbReference>
<proteinExistence type="inferred from homology"/>